<feature type="transmembrane region" description="Helical" evidence="1">
    <location>
        <begin position="521"/>
        <end position="542"/>
    </location>
</feature>
<gene>
    <name evidence="2" type="ORF">NJ959_07965</name>
</gene>
<comment type="caution">
    <text evidence="2">The sequence shown here is derived from an EMBL/GenBank/DDBJ whole genome shotgun (WGS) entry which is preliminary data.</text>
</comment>
<protein>
    <submittedName>
        <fullName evidence="2">Uncharacterized protein</fullName>
    </submittedName>
</protein>
<keyword evidence="1" id="KW-0812">Transmembrane</keyword>
<name>A0AAE3GQM7_9CYAN</name>
<keyword evidence="1" id="KW-1133">Transmembrane helix</keyword>
<accession>A0AAE3GQM7</accession>
<dbReference type="Proteomes" id="UP001204953">
    <property type="component" value="Unassembled WGS sequence"/>
</dbReference>
<proteinExistence type="predicted"/>
<keyword evidence="1" id="KW-0472">Membrane</keyword>
<sequence>MNLPTIIDIAISLIFVYLILSLLASEIQELLATLLQWRAVHLKESIEGLLSGDSQGEELTKVRQLSNQIYENPLVKGLNQEAKGFLATLPRKFSRIIGSIFRFGRQNIFGQNNSGPSFMSSQVFASSLLDTLKIPELTHKITALNMRILLREKLLNKIGNILEEYDNSINRFNLSFKNQNELNKYLKYLGIAEDEASQHRSEILIDFYKLINNLNKVILFFDNKQADLVITVDKIAEDLDEYIQKCQNYLPEYQITQLKSLQEETLGNTPKDRVYLLRELQPNISELLNIIWEAKEISARWQTYQNQKQVVEKEALIAAAQEANQKTQAIIDELQQSTEASQSDDTSGEIKNIYNEIGVILTSNTSTYDYDQLINVINNLADSQDTVKVSLTDNINQINYSYQTSIQDESDRLYNNFRQEVESEEDEQFSSTSKRVLIILAFLDNLHQVKEINHLEQKIAQLLALHLPEATRQNLVLLAEKTQTKFEDVKEDLTKFEQEVSSWFNRSMERASGVYKRNAKLVAIIIGFIVALAANADTLHMFNMLSKDEALRAVIAQTANDIAVRNSELTPQAIEEINQATETLTLPIGWGEVNRKNQSKNRKGLLNIRYIFGWLITAIAISMGSSFWYDLLGKIVDVGNVGKKPQPSNDSQNSNNS</sequence>
<evidence type="ECO:0000256" key="1">
    <source>
        <dbReference type="SAM" id="Phobius"/>
    </source>
</evidence>
<dbReference type="RefSeq" id="WP_254011206.1">
    <property type="nucleotide sequence ID" value="NZ_JAMZMM010000053.1"/>
</dbReference>
<evidence type="ECO:0000313" key="3">
    <source>
        <dbReference type="Proteomes" id="UP001204953"/>
    </source>
</evidence>
<dbReference type="AlphaFoldDB" id="A0AAE3GQM7"/>
<keyword evidence="3" id="KW-1185">Reference proteome</keyword>
<organism evidence="2 3">
    <name type="scientific">Limnofasciculus baicalensis BBK-W-15</name>
    <dbReference type="NCBI Taxonomy" id="2699891"/>
    <lineage>
        <taxon>Bacteria</taxon>
        <taxon>Bacillati</taxon>
        <taxon>Cyanobacteriota</taxon>
        <taxon>Cyanophyceae</taxon>
        <taxon>Coleofasciculales</taxon>
        <taxon>Coleofasciculaceae</taxon>
        <taxon>Limnofasciculus</taxon>
        <taxon>Limnofasciculus baicalensis</taxon>
    </lineage>
</organism>
<evidence type="ECO:0000313" key="2">
    <source>
        <dbReference type="EMBL" id="MCP2728409.1"/>
    </source>
</evidence>
<feature type="transmembrane region" description="Helical" evidence="1">
    <location>
        <begin position="610"/>
        <end position="629"/>
    </location>
</feature>
<reference evidence="2" key="1">
    <citation type="submission" date="2022-06" db="EMBL/GenBank/DDBJ databases">
        <title>New cyanobacteria of genus Symplocastrum in benthos of Lake Baikal.</title>
        <authorList>
            <person name="Sorokovikova E."/>
            <person name="Tikhonova I."/>
            <person name="Krasnopeev A."/>
            <person name="Evseev P."/>
            <person name="Gladkikh A."/>
            <person name="Belykh O."/>
        </authorList>
    </citation>
    <scope>NUCLEOTIDE SEQUENCE</scope>
    <source>
        <strain evidence="2">BBK-W-15</strain>
    </source>
</reference>
<dbReference type="EMBL" id="JAMZMM010000053">
    <property type="protein sequence ID" value="MCP2728409.1"/>
    <property type="molecule type" value="Genomic_DNA"/>
</dbReference>